<evidence type="ECO:0000256" key="3">
    <source>
        <dbReference type="ARBA" id="ARBA00022553"/>
    </source>
</evidence>
<feature type="region of interest" description="Disordered" evidence="4">
    <location>
        <begin position="1"/>
        <end position="21"/>
    </location>
</feature>
<dbReference type="GO" id="GO:0031177">
    <property type="term" value="F:phosphopantetheine binding"/>
    <property type="evidence" value="ECO:0007669"/>
    <property type="project" value="InterPro"/>
</dbReference>
<proteinExistence type="predicted"/>
<dbReference type="GO" id="GO:0047527">
    <property type="term" value="F:2,3-dihydroxybenzoate-serine ligase activity"/>
    <property type="evidence" value="ECO:0007669"/>
    <property type="project" value="TreeGrafter"/>
</dbReference>
<dbReference type="Pfam" id="PF00501">
    <property type="entry name" value="AMP-binding"/>
    <property type="match status" value="1"/>
</dbReference>
<reference evidence="7" key="1">
    <citation type="submission" date="2016-06" db="EMBL/GenBank/DDBJ databases">
        <authorList>
            <person name="Varghese N."/>
            <person name="Submissions Spin"/>
        </authorList>
    </citation>
    <scope>NUCLEOTIDE SEQUENCE [LARGE SCALE GENOMIC DNA]</scope>
    <source>
        <strain evidence="7">DSM 45794</strain>
    </source>
</reference>
<dbReference type="SUPFAM" id="SSF47336">
    <property type="entry name" value="ACP-like"/>
    <property type="match status" value="1"/>
</dbReference>
<dbReference type="GO" id="GO:0005829">
    <property type="term" value="C:cytosol"/>
    <property type="evidence" value="ECO:0007669"/>
    <property type="project" value="TreeGrafter"/>
</dbReference>
<evidence type="ECO:0000256" key="2">
    <source>
        <dbReference type="ARBA" id="ARBA00022450"/>
    </source>
</evidence>
<organism evidence="6 7">
    <name type="scientific">Micromonospora sediminicola</name>
    <dbReference type="NCBI Taxonomy" id="946078"/>
    <lineage>
        <taxon>Bacteria</taxon>
        <taxon>Bacillati</taxon>
        <taxon>Actinomycetota</taxon>
        <taxon>Actinomycetes</taxon>
        <taxon>Micromonosporales</taxon>
        <taxon>Micromonosporaceae</taxon>
        <taxon>Micromonospora</taxon>
    </lineage>
</organism>
<dbReference type="RefSeq" id="WP_091573619.1">
    <property type="nucleotide sequence ID" value="NZ_FLRH01000003.1"/>
</dbReference>
<dbReference type="AlphaFoldDB" id="A0A1A9B9R9"/>
<dbReference type="Proteomes" id="UP000199558">
    <property type="component" value="Unassembled WGS sequence"/>
</dbReference>
<dbReference type="NCBIfam" id="TIGR01733">
    <property type="entry name" value="AA-adenyl-dom"/>
    <property type="match status" value="1"/>
</dbReference>
<dbReference type="Pfam" id="PF00668">
    <property type="entry name" value="Condensation"/>
    <property type="match status" value="1"/>
</dbReference>
<protein>
    <submittedName>
        <fullName evidence="6">Amino acid adenylation domain-containing protein</fullName>
    </submittedName>
</protein>
<dbReference type="SMART" id="SM00823">
    <property type="entry name" value="PKS_PP"/>
    <property type="match status" value="1"/>
</dbReference>
<dbReference type="SUPFAM" id="SSF56801">
    <property type="entry name" value="Acetyl-CoA synthetase-like"/>
    <property type="match status" value="1"/>
</dbReference>
<dbReference type="PANTHER" id="PTHR45527:SF1">
    <property type="entry name" value="FATTY ACID SYNTHASE"/>
    <property type="match status" value="1"/>
</dbReference>
<dbReference type="InterPro" id="IPR042099">
    <property type="entry name" value="ANL_N_sf"/>
</dbReference>
<dbReference type="Gene3D" id="1.10.1200.10">
    <property type="entry name" value="ACP-like"/>
    <property type="match status" value="2"/>
</dbReference>
<dbReference type="InterPro" id="IPR020845">
    <property type="entry name" value="AMP-binding_CS"/>
</dbReference>
<dbReference type="Gene3D" id="3.40.50.12780">
    <property type="entry name" value="N-terminal domain of ligase-like"/>
    <property type="match status" value="1"/>
</dbReference>
<dbReference type="PROSITE" id="PS50075">
    <property type="entry name" value="CARRIER"/>
    <property type="match status" value="1"/>
</dbReference>
<comment type="cofactor">
    <cofactor evidence="1">
        <name>pantetheine 4'-phosphate</name>
        <dbReference type="ChEBI" id="CHEBI:47942"/>
    </cofactor>
</comment>
<dbReference type="InterPro" id="IPR009081">
    <property type="entry name" value="PP-bd_ACP"/>
</dbReference>
<dbReference type="Gene3D" id="3.30.559.10">
    <property type="entry name" value="Chloramphenicol acetyltransferase-like domain"/>
    <property type="match status" value="1"/>
</dbReference>
<dbReference type="InterPro" id="IPR010071">
    <property type="entry name" value="AA_adenyl_dom"/>
</dbReference>
<gene>
    <name evidence="6" type="ORF">GA0070622_2724</name>
</gene>
<dbReference type="InterPro" id="IPR006162">
    <property type="entry name" value="Ppantetheine_attach_site"/>
</dbReference>
<dbReference type="GO" id="GO:0009239">
    <property type="term" value="P:enterobactin biosynthetic process"/>
    <property type="evidence" value="ECO:0007669"/>
    <property type="project" value="TreeGrafter"/>
</dbReference>
<dbReference type="Pfam" id="PF00550">
    <property type="entry name" value="PP-binding"/>
    <property type="match status" value="1"/>
</dbReference>
<evidence type="ECO:0000256" key="1">
    <source>
        <dbReference type="ARBA" id="ARBA00001957"/>
    </source>
</evidence>
<dbReference type="InterPro" id="IPR045851">
    <property type="entry name" value="AMP-bd_C_sf"/>
</dbReference>
<dbReference type="Pfam" id="PF13193">
    <property type="entry name" value="AMP-binding_C"/>
    <property type="match status" value="1"/>
</dbReference>
<dbReference type="InterPro" id="IPR000873">
    <property type="entry name" value="AMP-dep_synth/lig_dom"/>
</dbReference>
<dbReference type="InterPro" id="IPR020806">
    <property type="entry name" value="PKS_PP-bd"/>
</dbReference>
<dbReference type="STRING" id="946078.GA0070622_2724"/>
<evidence type="ECO:0000259" key="5">
    <source>
        <dbReference type="PROSITE" id="PS50075"/>
    </source>
</evidence>
<dbReference type="Gene3D" id="3.30.559.30">
    <property type="entry name" value="Nonribosomal peptide synthetase, condensation domain"/>
    <property type="match status" value="1"/>
</dbReference>
<dbReference type="InterPro" id="IPR001242">
    <property type="entry name" value="Condensation_dom"/>
</dbReference>
<evidence type="ECO:0000313" key="7">
    <source>
        <dbReference type="Proteomes" id="UP000199558"/>
    </source>
</evidence>
<feature type="compositionally biased region" description="Low complexity" evidence="4">
    <location>
        <begin position="7"/>
        <end position="16"/>
    </location>
</feature>
<dbReference type="Gene3D" id="3.30.300.30">
    <property type="match status" value="1"/>
</dbReference>
<feature type="region of interest" description="Disordered" evidence="4">
    <location>
        <begin position="308"/>
        <end position="331"/>
    </location>
</feature>
<dbReference type="InterPro" id="IPR025110">
    <property type="entry name" value="AMP-bd_C"/>
</dbReference>
<dbReference type="PANTHER" id="PTHR45527">
    <property type="entry name" value="NONRIBOSOMAL PEPTIDE SYNTHETASE"/>
    <property type="match status" value="1"/>
</dbReference>
<keyword evidence="7" id="KW-1185">Reference proteome</keyword>
<feature type="domain" description="Carrier" evidence="5">
    <location>
        <begin position="1093"/>
        <end position="1168"/>
    </location>
</feature>
<evidence type="ECO:0000313" key="6">
    <source>
        <dbReference type="EMBL" id="SBT65719.1"/>
    </source>
</evidence>
<dbReference type="GO" id="GO:0008610">
    <property type="term" value="P:lipid biosynthetic process"/>
    <property type="evidence" value="ECO:0007669"/>
    <property type="project" value="UniProtKB-ARBA"/>
</dbReference>
<dbReference type="PROSITE" id="PS00455">
    <property type="entry name" value="AMP_BINDING"/>
    <property type="match status" value="1"/>
</dbReference>
<feature type="compositionally biased region" description="Basic and acidic residues" evidence="4">
    <location>
        <begin position="314"/>
        <end position="325"/>
    </location>
</feature>
<dbReference type="OrthoDB" id="3802848at2"/>
<accession>A0A1A9B9R9</accession>
<keyword evidence="2" id="KW-0596">Phosphopantetheine</keyword>
<feature type="region of interest" description="Disordered" evidence="4">
    <location>
        <begin position="1066"/>
        <end position="1100"/>
    </location>
</feature>
<keyword evidence="3" id="KW-0597">Phosphoprotein</keyword>
<dbReference type="InterPro" id="IPR036736">
    <property type="entry name" value="ACP-like_sf"/>
</dbReference>
<sequence>MEPSHRPAAVPAVGAPGTPPTPLAQVTGAAAAVLALDPSQLRELATGHSFASLGGSSLNAVQLVAEAAHLGWHLELADLISREPLAHALRSARPAAPSPRPASPATPVRLVLPGQAGMLRWDDRGSGRPYHLLFTADIRDGGGPDRVAAAVGVLTARHESLRTMFLRHDIDETGFARRVEAVARPRIARQVLRTPPGTDMVDAVNRQLAAASGQLVKPFHQVPVFFQITEDAADPRRLLLSLLCHHALLDGWSVNRLFRELADELAGAQLPEPVTPELLRAAGPSHDVSTALLERRVAQLRGVPAPLEMPSDLARPERQEPDGHRLTRSLSRPSAQAWRRFAGVTGISRTAVLLAAWALVLARRTAMSDLLIGVPIARRQTPDLAAAMAYATNLVPVRCRIDDDASISGYLAGVADDLADAVRAADVPFERLHTALGGGGDRRRAPLVQMVVAPEDELIQRRIESGPVRVDLYEGHCGGTPFDTVLFVGGSPDEPTVVCEYATSVLTPYEAAELLDALDHTLVELHRATRVGEVRTISEPQRQRLCRIRQGPPTPPDSDVWQLVRATAARLPEVVAVRDEQGELTYRELMDLAGEQARELRRAGVGANDVVAVAVRRSCREAVAVLAALRLGAAYVGLDLADPERRIREVIELARPAAVLTDHHSEARLQQVAPADLPRLRVRLAPPAPADDGAGDPGSLPEPAMDPERIIYLTFTSGSTGAPKGVRVRHGSVVRLVSPDLGDAAVCVEGDRMLRISPLAFDLSPIELFGPLAVGATVEVHPEEIPTAAGVAEHLDARDITVAWITAGLFRLVARHRPDCFRRMRYVMSGGEAVDPDAVRAVLTHSPGVRVVNGYGPSENATFTTTHPVQSCSDLDHQTPIGTAVPGTGVLVLDESGRVVPPGGIGELVATGAGLAVDYHRNPEATAATFGRPAPDTGERAYRTGDLVRLDGYGRLRYLGRNDHQVKVGGIRIELGDIRARLLECPGVAGAAVVAVPQGPSNTVLAAVVPDGPATVAEWRDRLAAQLPPAGVPSLWAIVAALPLTVNGKTDAAALERVARPIGALLGSTDDPEADVGVDGPSGPPASPAPDGAADQRHRKLAESAWHAVLGAPPSSPESDFFAAGGDSLLMTRLMLHLRRQHAIRIRPRDFYSDPTMRHLVACIARAEVEQSGDRDPRRGGSVV</sequence>
<dbReference type="PROSITE" id="PS00012">
    <property type="entry name" value="PHOSPHOPANTETHEINE"/>
    <property type="match status" value="1"/>
</dbReference>
<dbReference type="EMBL" id="FLRH01000003">
    <property type="protein sequence ID" value="SBT65719.1"/>
    <property type="molecule type" value="Genomic_DNA"/>
</dbReference>
<dbReference type="GO" id="GO:0009366">
    <property type="term" value="C:enterobactin synthetase complex"/>
    <property type="evidence" value="ECO:0007669"/>
    <property type="project" value="TreeGrafter"/>
</dbReference>
<dbReference type="GO" id="GO:0043041">
    <property type="term" value="P:amino acid activation for nonribosomal peptide biosynthetic process"/>
    <property type="evidence" value="ECO:0007669"/>
    <property type="project" value="TreeGrafter"/>
</dbReference>
<dbReference type="InterPro" id="IPR023213">
    <property type="entry name" value="CAT-like_dom_sf"/>
</dbReference>
<name>A0A1A9B9R9_9ACTN</name>
<dbReference type="SUPFAM" id="SSF52777">
    <property type="entry name" value="CoA-dependent acyltransferases"/>
    <property type="match status" value="2"/>
</dbReference>
<evidence type="ECO:0000256" key="4">
    <source>
        <dbReference type="SAM" id="MobiDB-lite"/>
    </source>
</evidence>